<keyword evidence="9" id="KW-0067">ATP-binding</keyword>
<sequence>MNYKKQQVFGFGFLLALSVVLFIIEGLILQYTSISGVWGVTGILMLVLLTSGITIAIWTIRRTTERLKLATDLINNTDFNEAERLPRLTVEGGDEISNIAEAFNQMSLTLEMHNRKVRETSERLEDSNWVQTQFALTGNIYQGINNKQELAEKMMTRLVPLLEAAYGLLYYTAQDEQGKYFQLECSYSAYTDMPAAIASFRPGEGIIGRVASTQQVIVLNDTAEHPIRIQTGQAALTPRQIVVTPIVFDGQIIAVWELGSLQAFTARQLQLIELVCTNFGVVINNIENRMQVDRLLYDSQQLNQELQAQQEELQVQQEELQTINEQLRERSEFAESKTHELEATQQELQDYAQKLEQSSGYKSQFLANMSHELRTPINSILILSQLIAELEPTHEEDEVPKYGSIIHRSGEDLLALIDDILDLSKVEAGMVEVHHERVSLFDLPETLSYSFNKLAEQRGIAFHYTIDPDLSDEIYTDGKRLQQILKNLLSNAFKFTPSGSVTLKIEPAHRAIPAQGYSIPDHMEQWIAISVIDTGIGIAKDRQQLIFDAFQQEKGSLTERDYGGTGLGLSICREFSRLLGGFVTVESEQGKGSTFTLYLPAQQDEKDAVAVDMRDSGPIETAPTMQILQDKHVLLVDDDPRNIVALESALKVKGMKVFSVADGMRALDMLEQVKPDLILMDMMMPVMDGYEALRQIRLRPEWRELPIIALTAKAMKDDRERCLQAGASDYLSKPIHMTQLLSAMQVWLTRVQAYSNDNELENK</sequence>
<dbReference type="Pfam" id="PF00072">
    <property type="entry name" value="Response_reg"/>
    <property type="match status" value="1"/>
</dbReference>
<keyword evidence="4" id="KW-1003">Cell membrane</keyword>
<dbReference type="PANTHER" id="PTHR43047">
    <property type="entry name" value="TWO-COMPONENT HISTIDINE PROTEIN KINASE"/>
    <property type="match status" value="1"/>
</dbReference>
<dbReference type="SUPFAM" id="SSF55874">
    <property type="entry name" value="ATPase domain of HSP90 chaperone/DNA topoisomerase II/histidine kinase"/>
    <property type="match status" value="1"/>
</dbReference>
<dbReference type="SMART" id="SM00388">
    <property type="entry name" value="HisKA"/>
    <property type="match status" value="1"/>
</dbReference>
<dbReference type="RefSeq" id="WP_347324351.1">
    <property type="nucleotide sequence ID" value="NZ_JBCGUH010000003.1"/>
</dbReference>
<dbReference type="SMART" id="SM00448">
    <property type="entry name" value="REC"/>
    <property type="match status" value="1"/>
</dbReference>
<feature type="transmembrane region" description="Helical" evidence="14">
    <location>
        <begin position="37"/>
        <end position="60"/>
    </location>
</feature>
<dbReference type="InterPro" id="IPR029016">
    <property type="entry name" value="GAF-like_dom_sf"/>
</dbReference>
<protein>
    <recommendedName>
        <fullName evidence="3">histidine kinase</fullName>
        <ecNumber evidence="3">2.7.13.3</ecNumber>
    </recommendedName>
</protein>
<dbReference type="Gene3D" id="3.30.565.10">
    <property type="entry name" value="Histidine kinase-like ATPase, C-terminal domain"/>
    <property type="match status" value="1"/>
</dbReference>
<dbReference type="SMART" id="SM00065">
    <property type="entry name" value="GAF"/>
    <property type="match status" value="1"/>
</dbReference>
<evidence type="ECO:0000256" key="7">
    <source>
        <dbReference type="ARBA" id="ARBA00022741"/>
    </source>
</evidence>
<dbReference type="PRINTS" id="PR00344">
    <property type="entry name" value="BCTRLSENSOR"/>
</dbReference>
<dbReference type="SUPFAM" id="SSF55781">
    <property type="entry name" value="GAF domain-like"/>
    <property type="match status" value="1"/>
</dbReference>
<comment type="caution">
    <text evidence="18">The sequence shown here is derived from an EMBL/GenBank/DDBJ whole genome shotgun (WGS) entry which is preliminary data.</text>
</comment>
<evidence type="ECO:0000256" key="2">
    <source>
        <dbReference type="ARBA" id="ARBA00004651"/>
    </source>
</evidence>
<feature type="domain" description="Histidine kinase" evidence="15">
    <location>
        <begin position="368"/>
        <end position="603"/>
    </location>
</feature>
<evidence type="ECO:0000313" key="18">
    <source>
        <dbReference type="EMBL" id="MFD1884702.1"/>
    </source>
</evidence>
<evidence type="ECO:0000256" key="14">
    <source>
        <dbReference type="SAM" id="Phobius"/>
    </source>
</evidence>
<evidence type="ECO:0000256" key="1">
    <source>
        <dbReference type="ARBA" id="ARBA00000085"/>
    </source>
</evidence>
<evidence type="ECO:0000256" key="13">
    <source>
        <dbReference type="SAM" id="Coils"/>
    </source>
</evidence>
<dbReference type="PANTHER" id="PTHR43047:SF72">
    <property type="entry name" value="OSMOSENSING HISTIDINE PROTEIN KINASE SLN1"/>
    <property type="match status" value="1"/>
</dbReference>
<keyword evidence="14" id="KW-1133">Transmembrane helix</keyword>
<evidence type="ECO:0000256" key="11">
    <source>
        <dbReference type="ARBA" id="ARBA00023136"/>
    </source>
</evidence>
<keyword evidence="14" id="KW-0812">Transmembrane</keyword>
<dbReference type="InterPro" id="IPR036890">
    <property type="entry name" value="HATPase_C_sf"/>
</dbReference>
<dbReference type="InterPro" id="IPR003018">
    <property type="entry name" value="GAF"/>
</dbReference>
<dbReference type="Gene3D" id="3.30.450.40">
    <property type="match status" value="1"/>
</dbReference>
<keyword evidence="10" id="KW-0902">Two-component regulatory system</keyword>
<evidence type="ECO:0000256" key="8">
    <source>
        <dbReference type="ARBA" id="ARBA00022777"/>
    </source>
</evidence>
<keyword evidence="7" id="KW-0547">Nucleotide-binding</keyword>
<evidence type="ECO:0000256" key="12">
    <source>
        <dbReference type="PROSITE-ProRule" id="PRU00169"/>
    </source>
</evidence>
<dbReference type="SUPFAM" id="SSF52172">
    <property type="entry name" value="CheY-like"/>
    <property type="match status" value="1"/>
</dbReference>
<dbReference type="Pfam" id="PF02518">
    <property type="entry name" value="HATPase_c"/>
    <property type="match status" value="1"/>
</dbReference>
<dbReference type="InterPro" id="IPR005467">
    <property type="entry name" value="His_kinase_dom"/>
</dbReference>
<accession>A0ABW4REW1</accession>
<dbReference type="Gene3D" id="1.10.287.130">
    <property type="match status" value="1"/>
</dbReference>
<dbReference type="Gene3D" id="3.40.50.2300">
    <property type="match status" value="1"/>
</dbReference>
<evidence type="ECO:0000256" key="4">
    <source>
        <dbReference type="ARBA" id="ARBA00022475"/>
    </source>
</evidence>
<evidence type="ECO:0000313" key="19">
    <source>
        <dbReference type="Proteomes" id="UP001597233"/>
    </source>
</evidence>
<keyword evidence="5 12" id="KW-0597">Phosphoprotein</keyword>
<dbReference type="SUPFAM" id="SSF47384">
    <property type="entry name" value="Homodimeric domain of signal transducing histidine kinase"/>
    <property type="match status" value="1"/>
</dbReference>
<dbReference type="InterPro" id="IPR004358">
    <property type="entry name" value="Sig_transdc_His_kin-like_C"/>
</dbReference>
<evidence type="ECO:0000256" key="5">
    <source>
        <dbReference type="ARBA" id="ARBA00022553"/>
    </source>
</evidence>
<keyword evidence="8" id="KW-0418">Kinase</keyword>
<feature type="coiled-coil region" evidence="13">
    <location>
        <begin position="292"/>
        <end position="354"/>
    </location>
</feature>
<dbReference type="SMART" id="SM00387">
    <property type="entry name" value="HATPase_c"/>
    <property type="match status" value="1"/>
</dbReference>
<evidence type="ECO:0000259" key="17">
    <source>
        <dbReference type="PROSITE" id="PS50885"/>
    </source>
</evidence>
<feature type="transmembrane region" description="Helical" evidence="14">
    <location>
        <begin position="12"/>
        <end position="31"/>
    </location>
</feature>
<dbReference type="InterPro" id="IPR003594">
    <property type="entry name" value="HATPase_dom"/>
</dbReference>
<keyword evidence="19" id="KW-1185">Reference proteome</keyword>
<dbReference type="EMBL" id="JBHUEH010000010">
    <property type="protein sequence ID" value="MFD1884702.1"/>
    <property type="molecule type" value="Genomic_DNA"/>
</dbReference>
<dbReference type="PROSITE" id="PS50110">
    <property type="entry name" value="RESPONSE_REGULATORY"/>
    <property type="match status" value="1"/>
</dbReference>
<dbReference type="PROSITE" id="PS50109">
    <property type="entry name" value="HIS_KIN"/>
    <property type="match status" value="1"/>
</dbReference>
<dbReference type="Pfam" id="PF13185">
    <property type="entry name" value="GAF_2"/>
    <property type="match status" value="1"/>
</dbReference>
<dbReference type="PROSITE" id="PS50885">
    <property type="entry name" value="HAMP"/>
    <property type="match status" value="1"/>
</dbReference>
<keyword evidence="11 14" id="KW-0472">Membrane</keyword>
<organism evidence="18 19">
    <name type="scientific">Paenibacillus wenxiniae</name>
    <dbReference type="NCBI Taxonomy" id="1636843"/>
    <lineage>
        <taxon>Bacteria</taxon>
        <taxon>Bacillati</taxon>
        <taxon>Bacillota</taxon>
        <taxon>Bacilli</taxon>
        <taxon>Bacillales</taxon>
        <taxon>Paenibacillaceae</taxon>
        <taxon>Paenibacillus</taxon>
    </lineage>
</organism>
<keyword evidence="6" id="KW-0808">Transferase</keyword>
<dbReference type="Pfam" id="PF00512">
    <property type="entry name" value="HisKA"/>
    <property type="match status" value="1"/>
</dbReference>
<dbReference type="InterPro" id="IPR003661">
    <property type="entry name" value="HisK_dim/P_dom"/>
</dbReference>
<dbReference type="InterPro" id="IPR011006">
    <property type="entry name" value="CheY-like_superfamily"/>
</dbReference>
<comment type="catalytic activity">
    <reaction evidence="1">
        <text>ATP + protein L-histidine = ADP + protein N-phospho-L-histidine.</text>
        <dbReference type="EC" id="2.7.13.3"/>
    </reaction>
</comment>
<dbReference type="InterPro" id="IPR036097">
    <property type="entry name" value="HisK_dim/P_sf"/>
</dbReference>
<evidence type="ECO:0000256" key="9">
    <source>
        <dbReference type="ARBA" id="ARBA00022840"/>
    </source>
</evidence>
<evidence type="ECO:0000256" key="6">
    <source>
        <dbReference type="ARBA" id="ARBA00022679"/>
    </source>
</evidence>
<reference evidence="19" key="1">
    <citation type="journal article" date="2019" name="Int. J. Syst. Evol. Microbiol.">
        <title>The Global Catalogue of Microorganisms (GCM) 10K type strain sequencing project: providing services to taxonomists for standard genome sequencing and annotation.</title>
        <authorList>
            <consortium name="The Broad Institute Genomics Platform"/>
            <consortium name="The Broad Institute Genome Sequencing Center for Infectious Disease"/>
            <person name="Wu L."/>
            <person name="Ma J."/>
        </authorList>
    </citation>
    <scope>NUCLEOTIDE SEQUENCE [LARGE SCALE GENOMIC DNA]</scope>
    <source>
        <strain evidence="19">CCUG 54950</strain>
    </source>
</reference>
<dbReference type="Proteomes" id="UP001597233">
    <property type="component" value="Unassembled WGS sequence"/>
</dbReference>
<evidence type="ECO:0000259" key="15">
    <source>
        <dbReference type="PROSITE" id="PS50109"/>
    </source>
</evidence>
<keyword evidence="13" id="KW-0175">Coiled coil</keyword>
<dbReference type="InterPro" id="IPR003660">
    <property type="entry name" value="HAMP_dom"/>
</dbReference>
<dbReference type="CDD" id="cd06225">
    <property type="entry name" value="HAMP"/>
    <property type="match status" value="1"/>
</dbReference>
<dbReference type="InterPro" id="IPR001789">
    <property type="entry name" value="Sig_transdc_resp-reg_receiver"/>
</dbReference>
<feature type="domain" description="HAMP" evidence="17">
    <location>
        <begin position="87"/>
        <end position="115"/>
    </location>
</feature>
<dbReference type="CDD" id="cd16922">
    <property type="entry name" value="HATPase_EvgS-ArcB-TorS-like"/>
    <property type="match status" value="1"/>
</dbReference>
<feature type="domain" description="Response regulatory" evidence="16">
    <location>
        <begin position="632"/>
        <end position="748"/>
    </location>
</feature>
<gene>
    <name evidence="18" type="ORF">ACFSC9_04125</name>
</gene>
<evidence type="ECO:0000256" key="10">
    <source>
        <dbReference type="ARBA" id="ARBA00023012"/>
    </source>
</evidence>
<dbReference type="Gene3D" id="6.10.340.10">
    <property type="match status" value="1"/>
</dbReference>
<name>A0ABW4REW1_9BACL</name>
<evidence type="ECO:0000256" key="3">
    <source>
        <dbReference type="ARBA" id="ARBA00012438"/>
    </source>
</evidence>
<dbReference type="CDD" id="cd00082">
    <property type="entry name" value="HisKA"/>
    <property type="match status" value="1"/>
</dbReference>
<dbReference type="CDD" id="cd17546">
    <property type="entry name" value="REC_hyHK_CKI1_RcsC-like"/>
    <property type="match status" value="1"/>
</dbReference>
<evidence type="ECO:0000259" key="16">
    <source>
        <dbReference type="PROSITE" id="PS50110"/>
    </source>
</evidence>
<proteinExistence type="predicted"/>
<feature type="modified residue" description="4-aspartylphosphate" evidence="12">
    <location>
        <position position="681"/>
    </location>
</feature>
<comment type="subcellular location">
    <subcellularLocation>
        <location evidence="2">Cell membrane</location>
        <topology evidence="2">Multi-pass membrane protein</topology>
    </subcellularLocation>
</comment>
<dbReference type="EC" id="2.7.13.3" evidence="3"/>